<evidence type="ECO:0000256" key="1">
    <source>
        <dbReference type="ARBA" id="ARBA00004434"/>
    </source>
</evidence>
<evidence type="ECO:0000256" key="3">
    <source>
        <dbReference type="ARBA" id="ARBA00022180"/>
    </source>
</evidence>
<keyword evidence="13 14" id="KW-0472">Membrane</keyword>
<proteinExistence type="inferred from homology"/>
<feature type="transmembrane region" description="Helical" evidence="14">
    <location>
        <begin position="44"/>
        <end position="62"/>
    </location>
</feature>
<dbReference type="Pfam" id="PF10161">
    <property type="entry name" value="DDDD"/>
    <property type="match status" value="1"/>
</dbReference>
<dbReference type="AlphaFoldDB" id="A0A9P0CP78"/>
<comment type="function">
    <text evidence="14">Essential regulatory subunit of the mitochondrial calcium uniporter complex (uniplex), a complex that mediates calcium uptake into mitochondria.</text>
</comment>
<keyword evidence="10 14" id="KW-1133">Transmembrane helix</keyword>
<evidence type="ECO:0000256" key="7">
    <source>
        <dbReference type="ARBA" id="ARBA00022792"/>
    </source>
</evidence>
<evidence type="ECO:0000256" key="6">
    <source>
        <dbReference type="ARBA" id="ARBA00022692"/>
    </source>
</evidence>
<evidence type="ECO:0000256" key="9">
    <source>
        <dbReference type="ARBA" id="ARBA00022946"/>
    </source>
</evidence>
<evidence type="ECO:0000256" key="14">
    <source>
        <dbReference type="RuleBase" id="RU369077"/>
    </source>
</evidence>
<evidence type="ECO:0000256" key="10">
    <source>
        <dbReference type="ARBA" id="ARBA00022989"/>
    </source>
</evidence>
<dbReference type="PANTHER" id="PTHR33904:SF1">
    <property type="entry name" value="ESSENTIAL MCU REGULATOR, MITOCHONDRIAL"/>
    <property type="match status" value="1"/>
</dbReference>
<evidence type="ECO:0000256" key="12">
    <source>
        <dbReference type="ARBA" id="ARBA00023128"/>
    </source>
</evidence>
<dbReference type="PANTHER" id="PTHR33904">
    <property type="entry name" value="ESSENTIAL MCU REGULATOR, MITOCHONDRIAL"/>
    <property type="match status" value="1"/>
</dbReference>
<comment type="subunit">
    <text evidence="14">Component of the uniplex complex. Interacts (via the transmembrane region) with MCU (via the first transmembrane region); the interaction is direct.</text>
</comment>
<keyword evidence="16" id="KW-1185">Reference proteome</keyword>
<dbReference type="InterPro" id="IPR018782">
    <property type="entry name" value="MCU_reg"/>
</dbReference>
<protein>
    <recommendedName>
        <fullName evidence="3 14">Essential MCU regulator, mitochondrial</fullName>
    </recommendedName>
    <alternativeName>
        <fullName evidence="14">Single-pass membrane protein with aspartate-rich tail 1, mitochondrial</fullName>
    </alternativeName>
</protein>
<dbReference type="Proteomes" id="UP001153636">
    <property type="component" value="Chromosome 11"/>
</dbReference>
<dbReference type="OrthoDB" id="10039145at2759"/>
<reference evidence="15" key="1">
    <citation type="submission" date="2022-01" db="EMBL/GenBank/DDBJ databases">
        <authorList>
            <person name="King R."/>
        </authorList>
    </citation>
    <scope>NUCLEOTIDE SEQUENCE</scope>
</reference>
<dbReference type="GO" id="GO:0051560">
    <property type="term" value="P:mitochondrial calcium ion homeostasis"/>
    <property type="evidence" value="ECO:0007669"/>
    <property type="project" value="UniProtKB-UniRule"/>
</dbReference>
<comment type="similarity">
    <text evidence="2 14">Belongs to the SMDT1/EMRE family.</text>
</comment>
<dbReference type="GO" id="GO:0036444">
    <property type="term" value="P:calcium import into the mitochondrion"/>
    <property type="evidence" value="ECO:0007669"/>
    <property type="project" value="UniProtKB-UniRule"/>
</dbReference>
<accession>A0A9P0CP78</accession>
<evidence type="ECO:0000256" key="13">
    <source>
        <dbReference type="ARBA" id="ARBA00023136"/>
    </source>
</evidence>
<comment type="subcellular location">
    <subcellularLocation>
        <location evidence="1 14">Mitochondrion inner membrane</location>
        <topology evidence="1 14">Single-pass membrane protein</topology>
    </subcellularLocation>
</comment>
<keyword evidence="7 14" id="KW-0999">Mitochondrion inner membrane</keyword>
<evidence type="ECO:0000313" key="15">
    <source>
        <dbReference type="EMBL" id="CAH1101666.1"/>
    </source>
</evidence>
<keyword evidence="6 14" id="KW-0812">Transmembrane</keyword>
<organism evidence="15 16">
    <name type="scientific">Psylliodes chrysocephalus</name>
    <dbReference type="NCBI Taxonomy" id="3402493"/>
    <lineage>
        <taxon>Eukaryota</taxon>
        <taxon>Metazoa</taxon>
        <taxon>Ecdysozoa</taxon>
        <taxon>Arthropoda</taxon>
        <taxon>Hexapoda</taxon>
        <taxon>Insecta</taxon>
        <taxon>Pterygota</taxon>
        <taxon>Neoptera</taxon>
        <taxon>Endopterygota</taxon>
        <taxon>Coleoptera</taxon>
        <taxon>Polyphaga</taxon>
        <taxon>Cucujiformia</taxon>
        <taxon>Chrysomeloidea</taxon>
        <taxon>Chrysomelidae</taxon>
        <taxon>Galerucinae</taxon>
        <taxon>Alticini</taxon>
        <taxon>Psylliodes</taxon>
    </lineage>
</organism>
<keyword evidence="5 14" id="KW-0109">Calcium transport</keyword>
<sequence length="86" mass="9491">MLSRLKVIYSAKKIQPILNNNIVRTSISNKHGVVYQEPHRTSLGILKVLVTVISGLLVGAAISKNIANFLEENDLFVPSDDDDDDD</sequence>
<dbReference type="GO" id="GO:1990246">
    <property type="term" value="C:uniplex complex"/>
    <property type="evidence" value="ECO:0007669"/>
    <property type="project" value="UniProtKB-UniRule"/>
</dbReference>
<evidence type="ECO:0000256" key="11">
    <source>
        <dbReference type="ARBA" id="ARBA00023065"/>
    </source>
</evidence>
<evidence type="ECO:0000256" key="2">
    <source>
        <dbReference type="ARBA" id="ARBA00008958"/>
    </source>
</evidence>
<evidence type="ECO:0000256" key="5">
    <source>
        <dbReference type="ARBA" id="ARBA00022568"/>
    </source>
</evidence>
<evidence type="ECO:0000256" key="4">
    <source>
        <dbReference type="ARBA" id="ARBA00022448"/>
    </source>
</evidence>
<keyword evidence="11 14" id="KW-0406">Ion transport</keyword>
<keyword evidence="4 14" id="KW-0813">Transport</keyword>
<name>A0A9P0CP78_9CUCU</name>
<keyword evidence="8 14" id="KW-0106">Calcium</keyword>
<dbReference type="EMBL" id="OV651823">
    <property type="protein sequence ID" value="CAH1101666.1"/>
    <property type="molecule type" value="Genomic_DNA"/>
</dbReference>
<keyword evidence="12 14" id="KW-0496">Mitochondrion</keyword>
<evidence type="ECO:0000313" key="16">
    <source>
        <dbReference type="Proteomes" id="UP001153636"/>
    </source>
</evidence>
<keyword evidence="9 14" id="KW-0809">Transit peptide</keyword>
<evidence type="ECO:0000256" key="8">
    <source>
        <dbReference type="ARBA" id="ARBA00022837"/>
    </source>
</evidence>
<gene>
    <name evidence="15" type="ORF">PSYICH_LOCUS2397</name>
</gene>